<organism evidence="1 2">
    <name type="scientific">Candidatus Marsarchaeota G2 archaeon BE_D</name>
    <dbReference type="NCBI Taxonomy" id="1978158"/>
    <lineage>
        <taxon>Archaea</taxon>
        <taxon>Candidatus Marsarchaeota</taxon>
        <taxon>Candidatus Marsarchaeota group 2</taxon>
    </lineage>
</organism>
<protein>
    <submittedName>
        <fullName evidence="1">Uncharacterized protein</fullName>
    </submittedName>
</protein>
<comment type="caution">
    <text evidence="1">The sequence shown here is derived from an EMBL/GenBank/DDBJ whole genome shotgun (WGS) entry which is preliminary data.</text>
</comment>
<name>A0A2R6C537_9ARCH</name>
<gene>
    <name evidence="1" type="ORF">B9Q04_18275</name>
</gene>
<proteinExistence type="predicted"/>
<dbReference type="EMBL" id="NEXF01000629">
    <property type="protein sequence ID" value="PSO06013.1"/>
    <property type="molecule type" value="Genomic_DNA"/>
</dbReference>
<reference evidence="1 2" key="1">
    <citation type="submission" date="2017-04" db="EMBL/GenBank/DDBJ databases">
        <title>Novel microbial lineages endemic to geothermal iron-oxide mats fill important gaps in the evolutionary history of Archaea.</title>
        <authorList>
            <person name="Jay Z.J."/>
            <person name="Beam J.P."/>
            <person name="Dlakic M."/>
            <person name="Rusch D.B."/>
            <person name="Kozubal M.A."/>
            <person name="Inskeep W.P."/>
        </authorList>
    </citation>
    <scope>NUCLEOTIDE SEQUENCE [LARGE SCALE GENOMIC DNA]</scope>
    <source>
        <strain evidence="1">BE_D</strain>
    </source>
</reference>
<dbReference type="AlphaFoldDB" id="A0A2R6C537"/>
<dbReference type="Proteomes" id="UP000242015">
    <property type="component" value="Unassembled WGS sequence"/>
</dbReference>
<sequence>MRRNSASRRRHAGEHKVIAVDVVECGGRPIRVWVMVDPYNYEAVNLCGSGYPSPARTTQNSLKFVRRPRKGCLYG</sequence>
<evidence type="ECO:0000313" key="1">
    <source>
        <dbReference type="EMBL" id="PSO06013.1"/>
    </source>
</evidence>
<accession>A0A2R6C537</accession>
<evidence type="ECO:0000313" key="2">
    <source>
        <dbReference type="Proteomes" id="UP000242015"/>
    </source>
</evidence>